<feature type="region of interest" description="Disordered" evidence="1">
    <location>
        <begin position="40"/>
        <end position="65"/>
    </location>
</feature>
<proteinExistence type="predicted"/>
<accession>A0A2N9JCR1</accession>
<dbReference type="EMBL" id="LT985188">
    <property type="protein sequence ID" value="SPD85206.1"/>
    <property type="molecule type" value="Genomic_DNA"/>
</dbReference>
<evidence type="ECO:0000313" key="3">
    <source>
        <dbReference type="Proteomes" id="UP000238164"/>
    </source>
</evidence>
<gene>
    <name evidence="2" type="ORF">MPLG2_0170</name>
</gene>
<organism evidence="2 3">
    <name type="scientific">Micropruina glycogenica</name>
    <dbReference type="NCBI Taxonomy" id="75385"/>
    <lineage>
        <taxon>Bacteria</taxon>
        <taxon>Bacillati</taxon>
        <taxon>Actinomycetota</taxon>
        <taxon>Actinomycetes</taxon>
        <taxon>Propionibacteriales</taxon>
        <taxon>Nocardioidaceae</taxon>
        <taxon>Micropruina</taxon>
    </lineage>
</organism>
<evidence type="ECO:0000256" key="1">
    <source>
        <dbReference type="SAM" id="MobiDB-lite"/>
    </source>
</evidence>
<dbReference type="Proteomes" id="UP000238164">
    <property type="component" value="Chromosome 1"/>
</dbReference>
<sequence>MSDLNIIIFGALTALAEHRHMGVEWPSRSFPGSRQAVRVGGGWPGASWQGGGTGCSCAGRDPSTS</sequence>
<protein>
    <submittedName>
        <fullName evidence="2">Uncharacterized protein</fullName>
    </submittedName>
</protein>
<evidence type="ECO:0000313" key="2">
    <source>
        <dbReference type="EMBL" id="SPD85206.1"/>
    </source>
</evidence>
<dbReference type="KEGG" id="mgg:MPLG2_0170"/>
<feature type="compositionally biased region" description="Gly residues" evidence="1">
    <location>
        <begin position="40"/>
        <end position="54"/>
    </location>
</feature>
<name>A0A2N9JCR1_9ACTN</name>
<reference evidence="2 3" key="1">
    <citation type="submission" date="2018-02" db="EMBL/GenBank/DDBJ databases">
        <authorList>
            <person name="Cohen D.B."/>
            <person name="Kent A.D."/>
        </authorList>
    </citation>
    <scope>NUCLEOTIDE SEQUENCE [LARGE SCALE GENOMIC DNA]</scope>
    <source>
        <strain evidence="2">1</strain>
    </source>
</reference>
<keyword evidence="3" id="KW-1185">Reference proteome</keyword>
<dbReference type="AlphaFoldDB" id="A0A2N9JCR1"/>